<evidence type="ECO:0000256" key="1">
    <source>
        <dbReference type="ARBA" id="ARBA00004141"/>
    </source>
</evidence>
<evidence type="ECO:0000256" key="7">
    <source>
        <dbReference type="ARBA" id="ARBA00023136"/>
    </source>
</evidence>
<dbReference type="GO" id="GO:0009847">
    <property type="term" value="P:spore germination"/>
    <property type="evidence" value="ECO:0007669"/>
    <property type="project" value="InterPro"/>
</dbReference>
<dbReference type="InterPro" id="IPR004761">
    <property type="entry name" value="Spore_GerAB"/>
</dbReference>
<keyword evidence="5" id="KW-0812">Transmembrane</keyword>
<keyword evidence="3" id="KW-0813">Transport</keyword>
<dbReference type="AlphaFoldDB" id="A0A3G9JCU1"/>
<evidence type="ECO:0000256" key="3">
    <source>
        <dbReference type="ARBA" id="ARBA00022448"/>
    </source>
</evidence>
<protein>
    <submittedName>
        <fullName evidence="8">Germination protein</fullName>
    </submittedName>
</protein>
<dbReference type="NCBIfam" id="TIGR00912">
    <property type="entry name" value="2A0309"/>
    <property type="match status" value="1"/>
</dbReference>
<organism evidence="8 9">
    <name type="scientific">Paenibacillus baekrokdamisoli</name>
    <dbReference type="NCBI Taxonomy" id="1712516"/>
    <lineage>
        <taxon>Bacteria</taxon>
        <taxon>Bacillati</taxon>
        <taxon>Bacillota</taxon>
        <taxon>Bacilli</taxon>
        <taxon>Bacillales</taxon>
        <taxon>Paenibacillaceae</taxon>
        <taxon>Paenibacillus</taxon>
    </lineage>
</organism>
<evidence type="ECO:0000256" key="2">
    <source>
        <dbReference type="ARBA" id="ARBA00007998"/>
    </source>
</evidence>
<dbReference type="RefSeq" id="WP_125661372.1">
    <property type="nucleotide sequence ID" value="NZ_AP019308.1"/>
</dbReference>
<accession>A0A3G9JCU1</accession>
<dbReference type="EMBL" id="AP019308">
    <property type="protein sequence ID" value="BBH22763.1"/>
    <property type="molecule type" value="Genomic_DNA"/>
</dbReference>
<dbReference type="Pfam" id="PF03845">
    <property type="entry name" value="Spore_permease"/>
    <property type="match status" value="1"/>
</dbReference>
<evidence type="ECO:0000256" key="4">
    <source>
        <dbReference type="ARBA" id="ARBA00022544"/>
    </source>
</evidence>
<evidence type="ECO:0000313" key="8">
    <source>
        <dbReference type="EMBL" id="BBH22763.1"/>
    </source>
</evidence>
<comment type="similarity">
    <text evidence="2">Belongs to the amino acid-polyamine-organocation (APC) superfamily. Spore germination protein (SGP) (TC 2.A.3.9) family.</text>
</comment>
<keyword evidence="7" id="KW-0472">Membrane</keyword>
<comment type="subcellular location">
    <subcellularLocation>
        <location evidence="1">Membrane</location>
        <topology evidence="1">Multi-pass membrane protein</topology>
    </subcellularLocation>
</comment>
<proteinExistence type="inferred from homology"/>
<dbReference type="KEGG" id="pbk:Back11_41080"/>
<dbReference type="OrthoDB" id="2663238at2"/>
<sequence length="378" mass="42445">MGRITQLQLYMLFSQFLFSTIIGFLISALVRNAGFMVWVSVILGSVCGCTITYLAYRLSLRRSTRSFGQYGHEILGKWIHYPLITLLICANMFTAAFILRQLVDFIVQNYLPKTPDWAVAAIFGLCIVQSVRSGPVMIFRSAQGLFFFSIISVLVFPLFTAREVNVDMAVAFVTNFDLGGTWNGILIITALFGEMGFIIYFFPYFVQPEKIMRSLVWAAFTAVIITLAVIITTILLFGPELTATLASPALELVRYIRAGAFLENLDPLLIVFWLFSIFLKISLFLLVSVLGLTHTLGLKDHKPFAYLMGMTMVCLSLFMFKSAAIVERITNYSETTILLITCTVPVLYLLVDIIRSPRKKEEQQVQQGQQGQTSIKGS</sequence>
<dbReference type="Proteomes" id="UP000275368">
    <property type="component" value="Chromosome"/>
</dbReference>
<dbReference type="PANTHER" id="PTHR34975:SF2">
    <property type="entry name" value="SPORE GERMINATION PROTEIN A2"/>
    <property type="match status" value="1"/>
</dbReference>
<dbReference type="PANTHER" id="PTHR34975">
    <property type="entry name" value="SPORE GERMINATION PROTEIN A2"/>
    <property type="match status" value="1"/>
</dbReference>
<keyword evidence="4" id="KW-0309">Germination</keyword>
<evidence type="ECO:0000256" key="6">
    <source>
        <dbReference type="ARBA" id="ARBA00022989"/>
    </source>
</evidence>
<keyword evidence="9" id="KW-1185">Reference proteome</keyword>
<gene>
    <name evidence="8" type="ORF">Back11_41080</name>
</gene>
<keyword evidence="6" id="KW-1133">Transmembrane helix</keyword>
<name>A0A3G9JCU1_9BACL</name>
<dbReference type="GO" id="GO:0016020">
    <property type="term" value="C:membrane"/>
    <property type="evidence" value="ECO:0007669"/>
    <property type="project" value="UniProtKB-SubCell"/>
</dbReference>
<evidence type="ECO:0000256" key="5">
    <source>
        <dbReference type="ARBA" id="ARBA00022692"/>
    </source>
</evidence>
<evidence type="ECO:0000313" key="9">
    <source>
        <dbReference type="Proteomes" id="UP000275368"/>
    </source>
</evidence>
<reference evidence="8 9" key="1">
    <citation type="submission" date="2018-11" db="EMBL/GenBank/DDBJ databases">
        <title>Complete genome sequence of Paenibacillus baekrokdamisoli strain KCTC 33723.</title>
        <authorList>
            <person name="Kang S.W."/>
            <person name="Lee K.C."/>
            <person name="Kim K.K."/>
            <person name="Kim J.S."/>
            <person name="Kim D.S."/>
            <person name="Ko S.H."/>
            <person name="Yang S.H."/>
            <person name="Lee J.S."/>
        </authorList>
    </citation>
    <scope>NUCLEOTIDE SEQUENCE [LARGE SCALE GENOMIC DNA]</scope>
    <source>
        <strain evidence="8 9">KCTC 33723</strain>
    </source>
</reference>